<name>A0A5S4HGP9_9ACTN</name>
<protein>
    <submittedName>
        <fullName evidence="2">Tetratricopeptide repeat protein</fullName>
    </submittedName>
</protein>
<reference evidence="2 3" key="1">
    <citation type="submission" date="2019-05" db="EMBL/GenBank/DDBJ databases">
        <title>Draft genome sequence of Nonomuraea zeae DSM 100528.</title>
        <authorList>
            <person name="Saricaoglu S."/>
            <person name="Isik K."/>
        </authorList>
    </citation>
    <scope>NUCLEOTIDE SEQUENCE [LARGE SCALE GENOMIC DNA]</scope>
    <source>
        <strain evidence="2 3">DSM 100528</strain>
    </source>
</reference>
<dbReference type="EMBL" id="VCKX01000011">
    <property type="protein sequence ID" value="TMR38150.1"/>
    <property type="molecule type" value="Genomic_DNA"/>
</dbReference>
<proteinExistence type="predicted"/>
<dbReference type="SUPFAM" id="SSF52540">
    <property type="entry name" value="P-loop containing nucleoside triphosphate hydrolases"/>
    <property type="match status" value="1"/>
</dbReference>
<evidence type="ECO:0000313" key="3">
    <source>
        <dbReference type="Proteomes" id="UP000306628"/>
    </source>
</evidence>
<organism evidence="2 3">
    <name type="scientific">Nonomuraea zeae</name>
    <dbReference type="NCBI Taxonomy" id="1642303"/>
    <lineage>
        <taxon>Bacteria</taxon>
        <taxon>Bacillati</taxon>
        <taxon>Actinomycetota</taxon>
        <taxon>Actinomycetes</taxon>
        <taxon>Streptosporangiales</taxon>
        <taxon>Streptosporangiaceae</taxon>
        <taxon>Nonomuraea</taxon>
    </lineage>
</organism>
<dbReference type="Pfam" id="PF13374">
    <property type="entry name" value="TPR_10"/>
    <property type="match status" value="4"/>
</dbReference>
<dbReference type="Gene3D" id="1.25.40.10">
    <property type="entry name" value="Tetratricopeptide repeat domain"/>
    <property type="match status" value="1"/>
</dbReference>
<dbReference type="InterPro" id="IPR011990">
    <property type="entry name" value="TPR-like_helical_dom_sf"/>
</dbReference>
<evidence type="ECO:0000256" key="1">
    <source>
        <dbReference type="SAM" id="MobiDB-lite"/>
    </source>
</evidence>
<dbReference type="Gene3D" id="3.40.50.300">
    <property type="entry name" value="P-loop containing nucleotide triphosphate hydrolases"/>
    <property type="match status" value="1"/>
</dbReference>
<accession>A0A5S4HGP9</accession>
<dbReference type="Proteomes" id="UP000306628">
    <property type="component" value="Unassembled WGS sequence"/>
</dbReference>
<dbReference type="NCBIfam" id="NF040586">
    <property type="entry name" value="FxSxx_TPR"/>
    <property type="match status" value="1"/>
</dbReference>
<gene>
    <name evidence="2" type="ORF">ETD85_05855</name>
</gene>
<sequence length="711" mass="76115">MTHPPDPGHRPDGGRSEASGPRSVAVGGELSGAVFTGDIQLLSRRSLPDAARMAEPEALVGLPRLPVASFVGREQALSALREALATGPGVISQAIVGLGGVGKSELALQYAHRHRADYRLVWWMEAESPAHVQAGLAGLTRAMVAGVDSVAAEQATTEEAAAWALAWLGTRTGWLVVFDNVEEVADVEPHLAWLARGHVLITTRRDIGWPQRGITPLRLEVLDRPASITLLAGLIGSLAADRRPVLNELANRLGDLPLALAQAGAYIARTPGITPARYLRLLSDTPARMHAAAPAGGDAARVVAKVWTLSHARLRAIDPLTVRVLNVLSCYAPDDLPVTVLTGFDDADDVAVSEALALLASYSLITVTTSPALGLGRAPEDLVSVHRLVQAVTLDQLTPDQRERWRAVAAGLLQDAVPADPQSRADWPLFARLLPHARVALPASSPALQRMLSYLGSRADHHTAKELSRHIHDTLAASRGAEHPSTLAARHELAGWTGLTWDTAAARDEFAALLPIRERVLGAEHPDTLITRSYLANYTGLAGDAAAAREQCAALLAIYARLHGVDHPLTLDARHDMAHWTGEEGDPVTARDQLAALLPIRERLHGAEDPRTLLVRHVLARWTGAAGDPAAARDQLAALLPIRERVLGADNLNTLITRHDLAVWTGEAGAPAAARDQLAALLPLRERVLGAEDPYTLATRRELARWTQLAR</sequence>
<keyword evidence="3" id="KW-1185">Reference proteome</keyword>
<feature type="compositionally biased region" description="Basic and acidic residues" evidence="1">
    <location>
        <begin position="1"/>
        <end position="15"/>
    </location>
</feature>
<dbReference type="PANTHER" id="PTHR46082:SF6">
    <property type="entry name" value="AAA+ ATPASE DOMAIN-CONTAINING PROTEIN-RELATED"/>
    <property type="match status" value="1"/>
</dbReference>
<feature type="region of interest" description="Disordered" evidence="1">
    <location>
        <begin position="1"/>
        <end position="23"/>
    </location>
</feature>
<dbReference type="PANTHER" id="PTHR46082">
    <property type="entry name" value="ATP/GTP-BINDING PROTEIN-RELATED"/>
    <property type="match status" value="1"/>
</dbReference>
<dbReference type="AlphaFoldDB" id="A0A5S4HGP9"/>
<evidence type="ECO:0000313" key="2">
    <source>
        <dbReference type="EMBL" id="TMR38150.1"/>
    </source>
</evidence>
<dbReference type="InterPro" id="IPR027417">
    <property type="entry name" value="P-loop_NTPase"/>
</dbReference>
<dbReference type="OrthoDB" id="3885120at2"/>
<dbReference type="InterPro" id="IPR053137">
    <property type="entry name" value="NLR-like"/>
</dbReference>
<comment type="caution">
    <text evidence="2">The sequence shown here is derived from an EMBL/GenBank/DDBJ whole genome shotgun (WGS) entry which is preliminary data.</text>
</comment>